<sequence length="187" mass="21446">MSLPKETKATLDEFYKMREESEQLMEFIDGIVYMSPSPSTIHQRISGRLHAKLFNFLEEKDCEVFHAPFDVELSKDNIDDKKVVIPDLSVICDKEGLGSNQYNGAPTMILEIISPSNQSHDLVTKLNLYMQYGVHEYWIVNPLLNTIQIYILDQEGSYHQKDVSRDKGIVKSGVLDGFEVDIEKLFL</sequence>
<keyword evidence="2" id="KW-0540">Nuclease</keyword>
<dbReference type="InterPro" id="IPR012296">
    <property type="entry name" value="Nuclease_put_TT1808"/>
</dbReference>
<dbReference type="PANTHER" id="PTHR34107">
    <property type="entry name" value="SLL0198 PROTEIN-RELATED"/>
    <property type="match status" value="1"/>
</dbReference>
<comment type="caution">
    <text evidence="2">The sequence shown here is derived from an EMBL/GenBank/DDBJ whole genome shotgun (WGS) entry which is preliminary data.</text>
</comment>
<organism evidence="2 3">
    <name type="scientific">Virgibacillus indicus</name>
    <dbReference type="NCBI Taxonomy" id="2024554"/>
    <lineage>
        <taxon>Bacteria</taxon>
        <taxon>Bacillati</taxon>
        <taxon>Bacillota</taxon>
        <taxon>Bacilli</taxon>
        <taxon>Bacillales</taxon>
        <taxon>Bacillaceae</taxon>
        <taxon>Virgibacillus</taxon>
    </lineage>
</organism>
<keyword evidence="2" id="KW-0378">Hydrolase</keyword>
<dbReference type="GO" id="GO:0004519">
    <property type="term" value="F:endonuclease activity"/>
    <property type="evidence" value="ECO:0007669"/>
    <property type="project" value="UniProtKB-KW"/>
</dbReference>
<dbReference type="AlphaFoldDB" id="A0A265NAI4"/>
<proteinExistence type="predicted"/>
<keyword evidence="2" id="KW-0255">Endonuclease</keyword>
<accession>A0A265NAI4</accession>
<dbReference type="RefSeq" id="WP_094885929.1">
    <property type="nucleotide sequence ID" value="NZ_NPMS01000004.1"/>
</dbReference>
<reference evidence="2 3" key="1">
    <citation type="submission" date="2017-08" db="EMBL/GenBank/DDBJ databases">
        <title>Virgibacillus indicus sp. nov. and Virgibacillus profoundi sp. nov, two moderately halophilic bacteria isolated from marine sediment by using the Microfluidic Streak Plate.</title>
        <authorList>
            <person name="Xu B."/>
            <person name="Hu B."/>
            <person name="Wang J."/>
            <person name="Zhu Y."/>
            <person name="Huang L."/>
            <person name="Du W."/>
            <person name="Huang Y."/>
        </authorList>
    </citation>
    <scope>NUCLEOTIDE SEQUENCE [LARGE SCALE GENOMIC DNA]</scope>
    <source>
        <strain evidence="2 3">IO3-P2-C2</strain>
    </source>
</reference>
<protein>
    <submittedName>
        <fullName evidence="2">Endonuclease</fullName>
    </submittedName>
</protein>
<name>A0A265NAI4_9BACI</name>
<gene>
    <name evidence="2" type="ORF">CIL03_11170</name>
</gene>
<evidence type="ECO:0000313" key="2">
    <source>
        <dbReference type="EMBL" id="OZU88837.1"/>
    </source>
</evidence>
<dbReference type="Pfam" id="PF05685">
    <property type="entry name" value="Uma2"/>
    <property type="match status" value="1"/>
</dbReference>
<dbReference type="PANTHER" id="PTHR34107:SF4">
    <property type="entry name" value="SLL1222 PROTEIN"/>
    <property type="match status" value="1"/>
</dbReference>
<evidence type="ECO:0000313" key="3">
    <source>
        <dbReference type="Proteomes" id="UP000216498"/>
    </source>
</evidence>
<dbReference type="SUPFAM" id="SSF52980">
    <property type="entry name" value="Restriction endonuclease-like"/>
    <property type="match status" value="1"/>
</dbReference>
<dbReference type="Gene3D" id="3.90.1570.10">
    <property type="entry name" value="tt1808, chain A"/>
    <property type="match status" value="1"/>
</dbReference>
<dbReference type="Proteomes" id="UP000216498">
    <property type="component" value="Unassembled WGS sequence"/>
</dbReference>
<dbReference type="OrthoDB" id="9808428at2"/>
<keyword evidence="3" id="KW-1185">Reference proteome</keyword>
<dbReference type="InterPro" id="IPR008538">
    <property type="entry name" value="Uma2"/>
</dbReference>
<feature type="domain" description="Putative restriction endonuclease" evidence="1">
    <location>
        <begin position="12"/>
        <end position="182"/>
    </location>
</feature>
<dbReference type="InterPro" id="IPR011335">
    <property type="entry name" value="Restrct_endonuc-II-like"/>
</dbReference>
<dbReference type="CDD" id="cd06260">
    <property type="entry name" value="DUF820-like"/>
    <property type="match status" value="1"/>
</dbReference>
<dbReference type="EMBL" id="NPMS01000004">
    <property type="protein sequence ID" value="OZU88837.1"/>
    <property type="molecule type" value="Genomic_DNA"/>
</dbReference>
<evidence type="ECO:0000259" key="1">
    <source>
        <dbReference type="Pfam" id="PF05685"/>
    </source>
</evidence>